<accession>A0A1G4XDW3</accession>
<evidence type="ECO:0000256" key="1">
    <source>
        <dbReference type="SAM" id="MobiDB-lite"/>
    </source>
</evidence>
<name>A0A1G4XDW3_9ACTN</name>
<dbReference type="EMBL" id="FMUH01000001">
    <property type="protein sequence ID" value="SCX38858.1"/>
    <property type="molecule type" value="Genomic_DNA"/>
</dbReference>
<dbReference type="Pfam" id="PF08843">
    <property type="entry name" value="AbiEii"/>
    <property type="match status" value="1"/>
</dbReference>
<evidence type="ECO:0000313" key="3">
    <source>
        <dbReference type="Proteomes" id="UP000198981"/>
    </source>
</evidence>
<sequence>MSADPTQTTNETSADAAGEPADPLARMAELRDRGKAPRTASTLNSWISTAQSAVGLEADRLSWLVASAVVVAALQRAVDEDGRANFLLKGGTYLQYRLGAASRPTKDVDGIVRGDIDRFVDLLDAAIAEPWGALQLTRTEVEVINVPGKAILPRRFNIQVTLRGDVWRRIKVEISPDEADAAAEYDVLPAPDLKHFGIPSPDQLLGIAVRFQVAQKIHACTDPHSPPEQKNDRARDVVDLLLLRDLIATEATPTLGELRQACVAVFDARAEDARRADWTPREWPPAAVAHAHWGTDYTSAAGNGGVTLELTDAVEALNAWITDIDAAGEAATQ</sequence>
<feature type="compositionally biased region" description="Polar residues" evidence="1">
    <location>
        <begin position="1"/>
        <end position="13"/>
    </location>
</feature>
<proteinExistence type="predicted"/>
<gene>
    <name evidence="2" type="ORF">SAMN03159343_0522</name>
</gene>
<dbReference type="RefSeq" id="WP_092799359.1">
    <property type="nucleotide sequence ID" value="NZ_FMUH01000001.1"/>
</dbReference>
<keyword evidence="2" id="KW-0808">Transferase</keyword>
<dbReference type="STRING" id="1960309.SAMN03159343_0522"/>
<organism evidence="2 3">
    <name type="scientific">Klenkia marina</name>
    <dbReference type="NCBI Taxonomy" id="1960309"/>
    <lineage>
        <taxon>Bacteria</taxon>
        <taxon>Bacillati</taxon>
        <taxon>Actinomycetota</taxon>
        <taxon>Actinomycetes</taxon>
        <taxon>Geodermatophilales</taxon>
        <taxon>Geodermatophilaceae</taxon>
        <taxon>Klenkia</taxon>
    </lineage>
</organism>
<dbReference type="OrthoDB" id="3199565at2"/>
<protein>
    <submittedName>
        <fullName evidence="2">Nucleotidyl transferase AbiEii toxin, Type IV TA system</fullName>
    </submittedName>
</protein>
<dbReference type="InterPro" id="IPR014942">
    <property type="entry name" value="AbiEii"/>
</dbReference>
<reference evidence="3" key="1">
    <citation type="submission" date="2016-10" db="EMBL/GenBank/DDBJ databases">
        <authorList>
            <person name="Varghese N."/>
            <person name="Submissions S."/>
        </authorList>
    </citation>
    <scope>NUCLEOTIDE SEQUENCE [LARGE SCALE GENOMIC DNA]</scope>
    <source>
        <strain evidence="3">DSM 45722</strain>
    </source>
</reference>
<feature type="region of interest" description="Disordered" evidence="1">
    <location>
        <begin position="1"/>
        <end position="22"/>
    </location>
</feature>
<evidence type="ECO:0000313" key="2">
    <source>
        <dbReference type="EMBL" id="SCX38858.1"/>
    </source>
</evidence>
<dbReference type="AlphaFoldDB" id="A0A1G4XDW3"/>
<dbReference type="Proteomes" id="UP000198981">
    <property type="component" value="Unassembled WGS sequence"/>
</dbReference>
<dbReference type="GO" id="GO:0016740">
    <property type="term" value="F:transferase activity"/>
    <property type="evidence" value="ECO:0007669"/>
    <property type="project" value="UniProtKB-KW"/>
</dbReference>
<keyword evidence="3" id="KW-1185">Reference proteome</keyword>